<gene>
    <name evidence="2" type="ORF">VIBNISOn1_1530057</name>
</gene>
<dbReference type="SUPFAM" id="SSF51735">
    <property type="entry name" value="NAD(P)-binding Rossmann-fold domains"/>
    <property type="match status" value="1"/>
</dbReference>
<dbReference type="InterPro" id="IPR050700">
    <property type="entry name" value="YIM1/Zinc_Alcohol_DH_Fams"/>
</dbReference>
<dbReference type="InterPro" id="IPR011032">
    <property type="entry name" value="GroES-like_sf"/>
</dbReference>
<dbReference type="InterPro" id="IPR013154">
    <property type="entry name" value="ADH-like_N"/>
</dbReference>
<dbReference type="Proteomes" id="UP000018211">
    <property type="component" value="Unassembled WGS sequence"/>
</dbReference>
<dbReference type="CDD" id="cd08267">
    <property type="entry name" value="MDR1"/>
    <property type="match status" value="1"/>
</dbReference>
<comment type="caution">
    <text evidence="2">The sequence shown here is derived from an EMBL/GenBank/DDBJ whole genome shotgun (WGS) entry which is preliminary data.</text>
</comment>
<evidence type="ECO:0000259" key="1">
    <source>
        <dbReference type="SMART" id="SM00829"/>
    </source>
</evidence>
<name>A0AAV2VLN3_9VIBR</name>
<dbReference type="SUPFAM" id="SSF50129">
    <property type="entry name" value="GroES-like"/>
    <property type="match status" value="1"/>
</dbReference>
<dbReference type="PANTHER" id="PTHR11695">
    <property type="entry name" value="ALCOHOL DEHYDROGENASE RELATED"/>
    <property type="match status" value="1"/>
</dbReference>
<reference evidence="2 3" key="1">
    <citation type="journal article" date="2013" name="ISME J.">
        <title>Comparative genomics of pathogenic lineages of Vibrio nigripulchritudo identifies virulence-associated traits.</title>
        <authorList>
            <person name="Goudenege D."/>
            <person name="Labreuche Y."/>
            <person name="Krin E."/>
            <person name="Ansquer D."/>
            <person name="Mangenot S."/>
            <person name="Calteau A."/>
            <person name="Medigue C."/>
            <person name="Mazel D."/>
            <person name="Polz M.F."/>
            <person name="Le Roux F."/>
        </authorList>
    </citation>
    <scope>NUCLEOTIDE SEQUENCE [LARGE SCALE GENOMIC DNA]</scope>
    <source>
        <strain evidence="2 3">SOn1</strain>
    </source>
</reference>
<evidence type="ECO:0000313" key="3">
    <source>
        <dbReference type="Proteomes" id="UP000018211"/>
    </source>
</evidence>
<dbReference type="Gene3D" id="3.40.50.720">
    <property type="entry name" value="NAD(P)-binding Rossmann-like Domain"/>
    <property type="match status" value="1"/>
</dbReference>
<dbReference type="Pfam" id="PF13602">
    <property type="entry name" value="ADH_zinc_N_2"/>
    <property type="match status" value="1"/>
</dbReference>
<dbReference type="InterPro" id="IPR020843">
    <property type="entry name" value="ER"/>
</dbReference>
<dbReference type="AlphaFoldDB" id="A0AAV2VLN3"/>
<dbReference type="InterPro" id="IPR036291">
    <property type="entry name" value="NAD(P)-bd_dom_sf"/>
</dbReference>
<protein>
    <submittedName>
        <fullName evidence="2">Zinc containing Alcohol dehydrogenase</fullName>
    </submittedName>
</protein>
<dbReference type="Pfam" id="PF08240">
    <property type="entry name" value="ADH_N"/>
    <property type="match status" value="1"/>
</dbReference>
<accession>A0AAV2VLN3</accession>
<dbReference type="RefSeq" id="WP_022611021.1">
    <property type="nucleotide sequence ID" value="NZ_LK391965.1"/>
</dbReference>
<proteinExistence type="predicted"/>
<dbReference type="SMART" id="SM00829">
    <property type="entry name" value="PKS_ER"/>
    <property type="match status" value="1"/>
</dbReference>
<sequence length="319" mass="34756">MKAMIYQEYGSPDVLNVANVEEPEVGNTQIRIRVRATSVSAADIHMRQADPFAVRLFNGLITPKRQILGTEFSGEIVAIGNQVKNFAIGERVFGGTGTGMGANAEFLVLDESAAIAKIPNGLTFEQAAAIPFGATASLYFLHHKIELKAGQRILINGAGGALGCYGVQLARYKGAEVVAICRDDKRELLLQLGAKKTWDYSKVPVSEMNERFDVVYDTHGSLKYAECEHLLTEKGIWISAAGGVSDFARMMILKLFGQRQIVAGLAIETQSDMNYLKRLVETGDLVPVIDSVYDLDDLVTAHQYVEKGHKTGCVVVKVS</sequence>
<feature type="domain" description="Enoyl reductase (ER)" evidence="1">
    <location>
        <begin position="10"/>
        <end position="316"/>
    </location>
</feature>
<dbReference type="EMBL" id="CAOF01000061">
    <property type="protein sequence ID" value="CCO45602.1"/>
    <property type="molecule type" value="Genomic_DNA"/>
</dbReference>
<dbReference type="Gene3D" id="3.90.180.10">
    <property type="entry name" value="Medium-chain alcohol dehydrogenases, catalytic domain"/>
    <property type="match status" value="1"/>
</dbReference>
<dbReference type="PANTHER" id="PTHR11695:SF648">
    <property type="entry name" value="ZINC-BINDING OXIDOREDUCTASE"/>
    <property type="match status" value="1"/>
</dbReference>
<evidence type="ECO:0000313" key="2">
    <source>
        <dbReference type="EMBL" id="CCO45602.1"/>
    </source>
</evidence>
<dbReference type="GO" id="GO:0016491">
    <property type="term" value="F:oxidoreductase activity"/>
    <property type="evidence" value="ECO:0007669"/>
    <property type="project" value="InterPro"/>
</dbReference>
<organism evidence="2 3">
    <name type="scientific">Vibrio nigripulchritudo SOn1</name>
    <dbReference type="NCBI Taxonomy" id="1238450"/>
    <lineage>
        <taxon>Bacteria</taxon>
        <taxon>Pseudomonadati</taxon>
        <taxon>Pseudomonadota</taxon>
        <taxon>Gammaproteobacteria</taxon>
        <taxon>Vibrionales</taxon>
        <taxon>Vibrionaceae</taxon>
        <taxon>Vibrio</taxon>
    </lineage>
</organism>